<protein>
    <recommendedName>
        <fullName evidence="4">Phosphatidylglycerol/phosphatidylinositol transfer protein</fullName>
    </recommendedName>
</protein>
<name>A0ABR0EYM9_ZASCE</name>
<evidence type="ECO:0000256" key="9">
    <source>
        <dbReference type="SAM" id="SignalP"/>
    </source>
</evidence>
<dbReference type="EMBL" id="JAXOVC010000001">
    <property type="protein sequence ID" value="KAK4506555.1"/>
    <property type="molecule type" value="Genomic_DNA"/>
</dbReference>
<dbReference type="InterPro" id="IPR039670">
    <property type="entry name" value="NPC2-like"/>
</dbReference>
<keyword evidence="7" id="KW-0445">Lipid transport</keyword>
<dbReference type="SUPFAM" id="SSF81296">
    <property type="entry name" value="E set domains"/>
    <property type="match status" value="1"/>
</dbReference>
<dbReference type="InterPro" id="IPR003172">
    <property type="entry name" value="ML_dom"/>
</dbReference>
<dbReference type="PANTHER" id="PTHR11306:SF0">
    <property type="entry name" value="PHOSPHATIDYLGLYCEROL_PHOSPHATIDYLINOSITOL TRANSFER PROTEIN"/>
    <property type="match status" value="1"/>
</dbReference>
<proteinExistence type="inferred from homology"/>
<dbReference type="InterPro" id="IPR014756">
    <property type="entry name" value="Ig_E-set"/>
</dbReference>
<evidence type="ECO:0000256" key="3">
    <source>
        <dbReference type="ARBA" id="ARBA00011245"/>
    </source>
</evidence>
<comment type="similarity">
    <text evidence="2">Belongs to the NPC2 family.</text>
</comment>
<dbReference type="Gene3D" id="2.60.40.770">
    <property type="match status" value="1"/>
</dbReference>
<feature type="signal peptide" evidence="9">
    <location>
        <begin position="1"/>
        <end position="18"/>
    </location>
</feature>
<keyword evidence="12" id="KW-1185">Reference proteome</keyword>
<comment type="caution">
    <text evidence="11">The sequence shown here is derived from an EMBL/GenBank/DDBJ whole genome shotgun (WGS) entry which is preliminary data.</text>
</comment>
<keyword evidence="6 9" id="KW-0732">Signal</keyword>
<accession>A0ABR0EYM9</accession>
<dbReference type="Proteomes" id="UP001305779">
    <property type="component" value="Unassembled WGS sequence"/>
</dbReference>
<feature type="region of interest" description="Disordered" evidence="8">
    <location>
        <begin position="148"/>
        <end position="168"/>
    </location>
</feature>
<gene>
    <name evidence="11" type="ORF">PRZ48_000287</name>
</gene>
<comment type="function">
    <text evidence="1">Catalyzes the intermembrane transfer of phosphatidylglycerol and phosphatidylinositol.</text>
</comment>
<evidence type="ECO:0000256" key="7">
    <source>
        <dbReference type="ARBA" id="ARBA00023055"/>
    </source>
</evidence>
<evidence type="ECO:0000313" key="11">
    <source>
        <dbReference type="EMBL" id="KAK4506555.1"/>
    </source>
</evidence>
<evidence type="ECO:0000256" key="1">
    <source>
        <dbReference type="ARBA" id="ARBA00002053"/>
    </source>
</evidence>
<evidence type="ECO:0000313" key="12">
    <source>
        <dbReference type="Proteomes" id="UP001305779"/>
    </source>
</evidence>
<reference evidence="11 12" key="1">
    <citation type="journal article" date="2023" name="G3 (Bethesda)">
        <title>A chromosome-level genome assembly of Zasmidium syzygii isolated from banana leaves.</title>
        <authorList>
            <person name="van Westerhoven A.C."/>
            <person name="Mehrabi R."/>
            <person name="Talebi R."/>
            <person name="Steentjes M.B.F."/>
            <person name="Corcolon B."/>
            <person name="Chong P.A."/>
            <person name="Kema G.H.J."/>
            <person name="Seidl M.F."/>
        </authorList>
    </citation>
    <scope>NUCLEOTIDE SEQUENCE [LARGE SCALE GENOMIC DNA]</scope>
    <source>
        <strain evidence="11 12">P124</strain>
    </source>
</reference>
<evidence type="ECO:0000256" key="2">
    <source>
        <dbReference type="ARBA" id="ARBA00006370"/>
    </source>
</evidence>
<evidence type="ECO:0000256" key="4">
    <source>
        <dbReference type="ARBA" id="ARBA00016056"/>
    </source>
</evidence>
<organism evidence="11 12">
    <name type="scientific">Zasmidium cellare</name>
    <name type="common">Wine cellar mold</name>
    <name type="synonym">Racodium cellare</name>
    <dbReference type="NCBI Taxonomy" id="395010"/>
    <lineage>
        <taxon>Eukaryota</taxon>
        <taxon>Fungi</taxon>
        <taxon>Dikarya</taxon>
        <taxon>Ascomycota</taxon>
        <taxon>Pezizomycotina</taxon>
        <taxon>Dothideomycetes</taxon>
        <taxon>Dothideomycetidae</taxon>
        <taxon>Mycosphaerellales</taxon>
        <taxon>Mycosphaerellaceae</taxon>
        <taxon>Zasmidium</taxon>
    </lineage>
</organism>
<feature type="domain" description="MD-2-related lipid-recognition" evidence="10">
    <location>
        <begin position="28"/>
        <end position="144"/>
    </location>
</feature>
<dbReference type="Pfam" id="PF02221">
    <property type="entry name" value="E1_DerP2_DerF2"/>
    <property type="match status" value="1"/>
</dbReference>
<evidence type="ECO:0000256" key="5">
    <source>
        <dbReference type="ARBA" id="ARBA00022448"/>
    </source>
</evidence>
<evidence type="ECO:0000256" key="6">
    <source>
        <dbReference type="ARBA" id="ARBA00022729"/>
    </source>
</evidence>
<evidence type="ECO:0000259" key="10">
    <source>
        <dbReference type="SMART" id="SM00737"/>
    </source>
</evidence>
<evidence type="ECO:0000256" key="8">
    <source>
        <dbReference type="SAM" id="MobiDB-lite"/>
    </source>
</evidence>
<dbReference type="PANTHER" id="PTHR11306">
    <property type="entry name" value="NIEMANN PICK TYPE C2 PROTEIN NPC2-RELATED"/>
    <property type="match status" value="1"/>
</dbReference>
<sequence>MKFLSIFALAAGLTAVAADAGISGNAGLEYCKGDGKDSKLQLDEVNIEPANAIRGQSVRITAKGTSKKELHTGAEVVLKFKKGIIKKTFKKPICEGEGAIQCPSKNIDTSFSQFIPEKAPAGDWKVEIKVKDGKDELACFKTKIHVDKDPEKEKKGDKEDKEDKENDQ</sequence>
<comment type="subunit">
    <text evidence="3">Monomer.</text>
</comment>
<dbReference type="SMART" id="SM00737">
    <property type="entry name" value="ML"/>
    <property type="match status" value="1"/>
</dbReference>
<feature type="chain" id="PRO_5045829626" description="Phosphatidylglycerol/phosphatidylinositol transfer protein" evidence="9">
    <location>
        <begin position="19"/>
        <end position="168"/>
    </location>
</feature>
<keyword evidence="5" id="KW-0813">Transport</keyword>